<keyword evidence="8" id="KW-1185">Reference proteome</keyword>
<protein>
    <submittedName>
        <fullName evidence="7">Leucine aminopeptidase</fullName>
    </submittedName>
</protein>
<dbReference type="AlphaFoldDB" id="A0A098G906"/>
<dbReference type="GO" id="GO:0030145">
    <property type="term" value="F:manganese ion binding"/>
    <property type="evidence" value="ECO:0007669"/>
    <property type="project" value="InterPro"/>
</dbReference>
<dbReference type="HOGENOM" id="CLU_013734_2_1_6"/>
<dbReference type="InterPro" id="IPR048816">
    <property type="entry name" value="Peptidase_M17_N_1"/>
</dbReference>
<proteinExistence type="inferred from homology"/>
<keyword evidence="5" id="KW-0464">Manganese</keyword>
<dbReference type="InterPro" id="IPR043472">
    <property type="entry name" value="Macro_dom-like"/>
</dbReference>
<dbReference type="CDD" id="cd00433">
    <property type="entry name" value="Peptidase_M17"/>
    <property type="match status" value="1"/>
</dbReference>
<dbReference type="PANTHER" id="PTHR11963:SF20">
    <property type="entry name" value="PEPTIDASE B"/>
    <property type="match status" value="1"/>
</dbReference>
<comment type="similarity">
    <text evidence="1">Belongs to the peptidase M17 family.</text>
</comment>
<keyword evidence="4" id="KW-0378">Hydrolase</keyword>
<dbReference type="Pfam" id="PF00883">
    <property type="entry name" value="Peptidase_M17"/>
    <property type="match status" value="1"/>
</dbReference>
<organism evidence="7 8">
    <name type="scientific">Legionella fallonii LLAP-10</name>
    <dbReference type="NCBI Taxonomy" id="1212491"/>
    <lineage>
        <taxon>Bacteria</taxon>
        <taxon>Pseudomonadati</taxon>
        <taxon>Pseudomonadota</taxon>
        <taxon>Gammaproteobacteria</taxon>
        <taxon>Legionellales</taxon>
        <taxon>Legionellaceae</taxon>
        <taxon>Legionella</taxon>
    </lineage>
</organism>
<evidence type="ECO:0000313" key="8">
    <source>
        <dbReference type="Proteomes" id="UP000032430"/>
    </source>
</evidence>
<dbReference type="GO" id="GO:0006508">
    <property type="term" value="P:proteolysis"/>
    <property type="evidence" value="ECO:0007669"/>
    <property type="project" value="UniProtKB-KW"/>
</dbReference>
<dbReference type="SUPFAM" id="SSF53187">
    <property type="entry name" value="Zn-dependent exopeptidases"/>
    <property type="match status" value="1"/>
</dbReference>
<dbReference type="InterPro" id="IPR011356">
    <property type="entry name" value="Leucine_aapep/pepB"/>
</dbReference>
<dbReference type="InterPro" id="IPR000819">
    <property type="entry name" value="Peptidase_M17_C"/>
</dbReference>
<dbReference type="Pfam" id="PF21337">
    <property type="entry name" value="Peptidase_M17_N_1"/>
    <property type="match status" value="1"/>
</dbReference>
<dbReference type="EMBL" id="LN614827">
    <property type="protein sequence ID" value="CEG57950.1"/>
    <property type="molecule type" value="Genomic_DNA"/>
</dbReference>
<feature type="domain" description="Cytosol aminopeptidase" evidence="6">
    <location>
        <begin position="305"/>
        <end position="312"/>
    </location>
</feature>
<evidence type="ECO:0000256" key="4">
    <source>
        <dbReference type="ARBA" id="ARBA00022801"/>
    </source>
</evidence>
<dbReference type="Proteomes" id="UP000032430">
    <property type="component" value="Chromosome I"/>
</dbReference>
<accession>A0A098G906</accession>
<evidence type="ECO:0000256" key="5">
    <source>
        <dbReference type="ARBA" id="ARBA00023211"/>
    </source>
</evidence>
<dbReference type="PANTHER" id="PTHR11963">
    <property type="entry name" value="LEUCINE AMINOPEPTIDASE-RELATED"/>
    <property type="match status" value="1"/>
</dbReference>
<evidence type="ECO:0000313" key="7">
    <source>
        <dbReference type="EMBL" id="CEG57950.1"/>
    </source>
</evidence>
<evidence type="ECO:0000259" key="6">
    <source>
        <dbReference type="PROSITE" id="PS00631"/>
    </source>
</evidence>
<dbReference type="PRINTS" id="PR00481">
    <property type="entry name" value="LAMNOPPTDASE"/>
</dbReference>
<dbReference type="GO" id="GO:0070006">
    <property type="term" value="F:metalloaminopeptidase activity"/>
    <property type="evidence" value="ECO:0007669"/>
    <property type="project" value="InterPro"/>
</dbReference>
<evidence type="ECO:0000256" key="1">
    <source>
        <dbReference type="ARBA" id="ARBA00009528"/>
    </source>
</evidence>
<name>A0A098G906_9GAMM</name>
<dbReference type="GO" id="GO:0005737">
    <property type="term" value="C:cytoplasm"/>
    <property type="evidence" value="ECO:0007669"/>
    <property type="project" value="InterPro"/>
</dbReference>
<keyword evidence="2 7" id="KW-0031">Aminopeptidase</keyword>
<dbReference type="Gene3D" id="3.40.220.10">
    <property type="entry name" value="Leucine Aminopeptidase, subunit E, domain 1"/>
    <property type="match status" value="1"/>
</dbReference>
<gene>
    <name evidence="7" type="primary">pepA</name>
    <name evidence="7" type="ORF">LFA_2580</name>
</gene>
<evidence type="ECO:0000256" key="2">
    <source>
        <dbReference type="ARBA" id="ARBA00022438"/>
    </source>
</evidence>
<dbReference type="Gene3D" id="3.40.630.10">
    <property type="entry name" value="Zn peptidases"/>
    <property type="match status" value="1"/>
</dbReference>
<reference evidence="8" key="1">
    <citation type="submission" date="2014-09" db="EMBL/GenBank/DDBJ databases">
        <authorList>
            <person name="Gomez-Valero L."/>
        </authorList>
    </citation>
    <scope>NUCLEOTIDE SEQUENCE [LARGE SCALE GENOMIC DNA]</scope>
    <source>
        <strain evidence="8">ATCC700992</strain>
    </source>
</reference>
<dbReference type="KEGG" id="lfa:LFA_2580"/>
<dbReference type="PROSITE" id="PS00631">
    <property type="entry name" value="CYTOSOL_AP"/>
    <property type="match status" value="1"/>
</dbReference>
<keyword evidence="3" id="KW-0645">Protease</keyword>
<sequence>MRMMQADLFYTTHSQRAIPLFLMSLNQWEEQVARLSAAERNCFAVRQFKGKLGDCCLIHNADGVVDKVYIGSGSGQQEAALAHAAQLLPFGSYQLQEQLTQQAAVAWGLAQYRFVSYKQYEIQPRVLMVEEQQLNEVLAMTRSIYLVRDLINTPPNDMGPKELADAVEQLAQTYGAQFKQWVGDELLTNNFPAIHAVGRASDSAPRLLSLTWGDQRHPRITLVGKGVCFDSGGLDIKPSSGMRLMKKDMGGAAHVIGLAQWIMTSQLPIRLQVLIPAVENSIGPNAFRPGDVLTMRNGLTVEIDNTDAEGRLILADALVKACEEQPELIIDFATLTGAARVAVGSDIAAMFSNNDQLAAQLSEIACKVADPVWRLPLFTAYEDLLNSAIADIANSSSSPYAGAIIAGLFLQRFITQSVPWVHFDVMAWNVSNKPGKPEGGEALGLRTVAEYLLRVYGQ</sequence>
<evidence type="ECO:0000256" key="3">
    <source>
        <dbReference type="ARBA" id="ARBA00022670"/>
    </source>
</evidence>
<dbReference type="STRING" id="1212491.LFA_2580"/>